<feature type="compositionally biased region" description="Basic and acidic residues" evidence="4">
    <location>
        <begin position="345"/>
        <end position="359"/>
    </location>
</feature>
<evidence type="ECO:0000313" key="6">
    <source>
        <dbReference type="EMBL" id="CAH0766942.1"/>
    </source>
</evidence>
<evidence type="ECO:0000256" key="1">
    <source>
        <dbReference type="ARBA" id="ARBA00010229"/>
    </source>
</evidence>
<name>A0A9P0G3E9_BEMTA</name>
<feature type="region of interest" description="Disordered" evidence="4">
    <location>
        <begin position="227"/>
        <end position="293"/>
    </location>
</feature>
<reference evidence="6" key="1">
    <citation type="submission" date="2021-12" db="EMBL/GenBank/DDBJ databases">
        <authorList>
            <person name="King R."/>
        </authorList>
    </citation>
    <scope>NUCLEOTIDE SEQUENCE</scope>
</reference>
<gene>
    <name evidence="6" type="ORF">BEMITA_LOCUS4513</name>
</gene>
<dbReference type="InterPro" id="IPR028933">
    <property type="entry name" value="Lebercilin_dom"/>
</dbReference>
<evidence type="ECO:0000256" key="3">
    <source>
        <dbReference type="SAM" id="Coils"/>
    </source>
</evidence>
<dbReference type="EMBL" id="OU963863">
    <property type="protein sequence ID" value="CAH0766942.1"/>
    <property type="molecule type" value="Genomic_DNA"/>
</dbReference>
<feature type="region of interest" description="Disordered" evidence="4">
    <location>
        <begin position="330"/>
        <end position="371"/>
    </location>
</feature>
<evidence type="ECO:0000256" key="2">
    <source>
        <dbReference type="ARBA" id="ARBA00023054"/>
    </source>
</evidence>
<feature type="compositionally biased region" description="Polar residues" evidence="4">
    <location>
        <begin position="236"/>
        <end position="248"/>
    </location>
</feature>
<dbReference type="AlphaFoldDB" id="A0A9P0G3E9"/>
<feature type="domain" description="Lebercilin" evidence="5">
    <location>
        <begin position="17"/>
        <end position="179"/>
    </location>
</feature>
<comment type="similarity">
    <text evidence="1">Belongs to the LCA5 family.</text>
</comment>
<dbReference type="PANTHER" id="PTHR16650">
    <property type="entry name" value="C21ORF13-RELATED"/>
    <property type="match status" value="1"/>
</dbReference>
<evidence type="ECO:0000313" key="7">
    <source>
        <dbReference type="Proteomes" id="UP001152759"/>
    </source>
</evidence>
<feature type="compositionally biased region" description="Basic residues" evidence="4">
    <location>
        <begin position="271"/>
        <end position="285"/>
    </location>
</feature>
<dbReference type="GO" id="GO:0042073">
    <property type="term" value="P:intraciliary transport"/>
    <property type="evidence" value="ECO:0007669"/>
    <property type="project" value="TreeGrafter"/>
</dbReference>
<keyword evidence="2 3" id="KW-0175">Coiled coil</keyword>
<dbReference type="GO" id="GO:0005930">
    <property type="term" value="C:axoneme"/>
    <property type="evidence" value="ECO:0007669"/>
    <property type="project" value="TreeGrafter"/>
</dbReference>
<protein>
    <recommendedName>
        <fullName evidence="5">Lebercilin domain-containing protein</fullName>
    </recommendedName>
</protein>
<dbReference type="Proteomes" id="UP001152759">
    <property type="component" value="Chromosome 2"/>
</dbReference>
<accession>A0A9P0G3E9</accession>
<organism evidence="6 7">
    <name type="scientific">Bemisia tabaci</name>
    <name type="common">Sweetpotato whitefly</name>
    <name type="synonym">Aleurodes tabaci</name>
    <dbReference type="NCBI Taxonomy" id="7038"/>
    <lineage>
        <taxon>Eukaryota</taxon>
        <taxon>Metazoa</taxon>
        <taxon>Ecdysozoa</taxon>
        <taxon>Arthropoda</taxon>
        <taxon>Hexapoda</taxon>
        <taxon>Insecta</taxon>
        <taxon>Pterygota</taxon>
        <taxon>Neoptera</taxon>
        <taxon>Paraneoptera</taxon>
        <taxon>Hemiptera</taxon>
        <taxon>Sternorrhyncha</taxon>
        <taxon>Aleyrodoidea</taxon>
        <taxon>Aleyrodidae</taxon>
        <taxon>Aleyrodinae</taxon>
        <taxon>Bemisia</taxon>
    </lineage>
</organism>
<sequence>MKAKLFLEKRVYYLFLELVEENRVLNALLKRQERALKKYEGEEAQLPQLIKTHSDEMRVLQTKYKQLKTKCHDMEQKLKGRDNELNCLREQHKHLLHLSKDKHLGEREKLRQQVEELLETVNVQEEKIKTLMRRVELESKNYKHQLRLEIGKHRETQRQLSQALSTVQKLEAALEVKQKYLTTSNRTLHFTNNSVVGPLPAISKQLLSNTQTSPMNTKFGKNCAHELSGQEKNESDSNPATLSSSVPNSEYEGSEVSGSNAKISNSSSNSHKTKSKGTVRSKPKSRSSLNYDHDFEISDSSKVTSSPVPGKDNALPSIFLHESSEKKYVHATSESSKKSLTRQSSVHEEDESKVSESSKKFAPVENKSEDALSQIDAVGQIKQSHRKNSNNQGELHDNKIFLGQEVHCHKSSSDGELLDCQNHGNAEERSYGHHNFWANRETLKGNSHKEELSWEEIKEQIRTEHEAAKKKLESFSKVESDLLDFSLGNELDLSKKDALLRALNDIDRERNCENSDSDGSYKGKLQGDFLEFYTESRSPSDDARLSGEEEMKKRNGLVRDWFLSQYDCNTTKFLSEREKQTLSTSIPKGSDSSS</sequence>
<dbReference type="Pfam" id="PF15619">
    <property type="entry name" value="Lebercilin"/>
    <property type="match status" value="1"/>
</dbReference>
<dbReference type="InterPro" id="IPR026188">
    <property type="entry name" value="Lebercilin-like"/>
</dbReference>
<evidence type="ECO:0000259" key="5">
    <source>
        <dbReference type="Pfam" id="PF15619"/>
    </source>
</evidence>
<keyword evidence="7" id="KW-1185">Reference proteome</keyword>
<evidence type="ECO:0000256" key="4">
    <source>
        <dbReference type="SAM" id="MobiDB-lite"/>
    </source>
</evidence>
<proteinExistence type="inferred from homology"/>
<feature type="compositionally biased region" description="Low complexity" evidence="4">
    <location>
        <begin position="257"/>
        <end position="270"/>
    </location>
</feature>
<dbReference type="PANTHER" id="PTHR16650:SF6">
    <property type="entry name" value="GH21622P"/>
    <property type="match status" value="1"/>
</dbReference>
<feature type="coiled-coil region" evidence="3">
    <location>
        <begin position="22"/>
        <end position="173"/>
    </location>
</feature>